<evidence type="ECO:0000313" key="3">
    <source>
        <dbReference type="Proteomes" id="UP000297693"/>
    </source>
</evidence>
<dbReference type="PANTHER" id="PTHR43825">
    <property type="entry name" value="PYRUVATE DEHYDROGENASE E1 COMPONENT"/>
    <property type="match status" value="1"/>
</dbReference>
<dbReference type="Gene3D" id="3.40.50.970">
    <property type="match status" value="1"/>
</dbReference>
<comment type="caution">
    <text evidence="2">The sequence shown here is derived from an EMBL/GenBank/DDBJ whole genome shotgun (WGS) entry which is preliminary data.</text>
</comment>
<dbReference type="SUPFAM" id="SSF52518">
    <property type="entry name" value="Thiamin diphosphate-binding fold (THDP-binding)"/>
    <property type="match status" value="1"/>
</dbReference>
<accession>A0A4R9JZM8</accession>
<dbReference type="InterPro" id="IPR051157">
    <property type="entry name" value="PDH/Transketolase"/>
</dbReference>
<keyword evidence="3" id="KW-1185">Reference proteome</keyword>
<dbReference type="InterPro" id="IPR029061">
    <property type="entry name" value="THDP-binding"/>
</dbReference>
<dbReference type="Proteomes" id="UP000297693">
    <property type="component" value="Unassembled WGS sequence"/>
</dbReference>
<reference evidence="2" key="1">
    <citation type="journal article" date="2019" name="PLoS Negl. Trop. Dis.">
        <title>Revisiting the worldwide diversity of Leptospira species in the environment.</title>
        <authorList>
            <person name="Vincent A.T."/>
            <person name="Schiettekatte O."/>
            <person name="Bourhy P."/>
            <person name="Veyrier F.J."/>
            <person name="Picardeau M."/>
        </authorList>
    </citation>
    <scope>NUCLEOTIDE SEQUENCE [LARGE SCALE GENOMIC DNA]</scope>
    <source>
        <strain evidence="2">201702476</strain>
    </source>
</reference>
<dbReference type="EMBL" id="RQGD01000035">
    <property type="protein sequence ID" value="TGL57199.1"/>
    <property type="molecule type" value="Genomic_DNA"/>
</dbReference>
<dbReference type="OrthoDB" id="8732661at2"/>
<dbReference type="InterPro" id="IPR005475">
    <property type="entry name" value="Transketolase-like_Pyr-bd"/>
</dbReference>
<dbReference type="SUPFAM" id="SSF52922">
    <property type="entry name" value="TK C-terminal domain-like"/>
    <property type="match status" value="1"/>
</dbReference>
<dbReference type="Gene3D" id="3.40.50.920">
    <property type="match status" value="1"/>
</dbReference>
<evidence type="ECO:0000313" key="2">
    <source>
        <dbReference type="EMBL" id="TGL57199.1"/>
    </source>
</evidence>
<protein>
    <submittedName>
        <fullName evidence="2">Transketolase</fullName>
    </submittedName>
</protein>
<dbReference type="SMART" id="SM00861">
    <property type="entry name" value="Transket_pyr"/>
    <property type="match status" value="1"/>
</dbReference>
<evidence type="ECO:0000259" key="1">
    <source>
        <dbReference type="SMART" id="SM00861"/>
    </source>
</evidence>
<organism evidence="2 3">
    <name type="scientific">Leptospira ognonensis</name>
    <dbReference type="NCBI Taxonomy" id="2484945"/>
    <lineage>
        <taxon>Bacteria</taxon>
        <taxon>Pseudomonadati</taxon>
        <taxon>Spirochaetota</taxon>
        <taxon>Spirochaetia</taxon>
        <taxon>Leptospirales</taxon>
        <taxon>Leptospiraceae</taxon>
        <taxon>Leptospira</taxon>
    </lineage>
</organism>
<dbReference type="InterPro" id="IPR033248">
    <property type="entry name" value="Transketolase_C"/>
</dbReference>
<proteinExistence type="predicted"/>
<feature type="domain" description="Transketolase-like pyrimidine-binding" evidence="1">
    <location>
        <begin position="1"/>
        <end position="164"/>
    </location>
</feature>
<dbReference type="InterPro" id="IPR009014">
    <property type="entry name" value="Transketo_C/PFOR_II"/>
</dbReference>
<gene>
    <name evidence="2" type="ORF">EHQ58_12905</name>
</gene>
<dbReference type="AlphaFoldDB" id="A0A4R9JZM8"/>
<dbReference type="Pfam" id="PF02779">
    <property type="entry name" value="Transket_pyr"/>
    <property type="match status" value="1"/>
</dbReference>
<name>A0A4R9JZM8_9LEPT</name>
<dbReference type="RefSeq" id="WP_135624323.1">
    <property type="nucleotide sequence ID" value="NZ_RQGD01000035.1"/>
</dbReference>
<dbReference type="Pfam" id="PF02780">
    <property type="entry name" value="Transketolase_C"/>
    <property type="match status" value="1"/>
</dbReference>
<dbReference type="CDD" id="cd07033">
    <property type="entry name" value="TPP_PYR_DXS_TK_like"/>
    <property type="match status" value="1"/>
</dbReference>
<dbReference type="PANTHER" id="PTHR43825:SF1">
    <property type="entry name" value="TRANSKETOLASE-LIKE PYRIMIDINE-BINDING DOMAIN-CONTAINING PROTEIN"/>
    <property type="match status" value="1"/>
</dbReference>
<sequence>MREVLSTYLSAKAKQDPNLYVFSGDHGYALFDTIRKQTPDQFINVGVSEQAMVGYAAGMVKEGMKAFVYGLAAFIPIRVLEFIKMDVCYDNLPIIFLGDGAGLVYANLGASHQCAEDISSLRALPNIKIYSPADSYEMQACLDHAYHSPFPSYIRIGKSDKARVHTSDFPLVSDRLLLIKNYPTKNCIVATGSMLSVALELSEKYKITVFSAPSLTDLNAERLLLDLSPFDKIISMEEHSIQGGLGSILTELIMQSVVQKKQQLLRIGIRNRFTQKCGSYEYAMMEHGLDFASVENELLEKSMLI</sequence>